<evidence type="ECO:0000313" key="1">
    <source>
        <dbReference type="EMBL" id="SPX40487.1"/>
    </source>
</evidence>
<dbReference type="PANTHER" id="PTHR38760:SF1">
    <property type="entry name" value="ADENYLATE CYCLASE"/>
    <property type="match status" value="1"/>
</dbReference>
<reference evidence="1 2" key="1">
    <citation type="submission" date="2018-06" db="EMBL/GenBank/DDBJ databases">
        <authorList>
            <consortium name="Pathogen Informatics"/>
            <person name="Doyle S."/>
        </authorList>
    </citation>
    <scope>NUCLEOTIDE SEQUENCE [LARGE SCALE GENOMIC DNA]</scope>
    <source>
        <strain evidence="1 2">NCTC11872</strain>
    </source>
</reference>
<name>A0A2X1RLK3_HAEIF</name>
<dbReference type="InterPro" id="IPR000274">
    <property type="entry name" value="Adenylate_cyclase_1"/>
</dbReference>
<gene>
    <name evidence="1" type="ORF">NCTC11872_00055</name>
</gene>
<accession>A0A2X1RLK3</accession>
<evidence type="ECO:0000313" key="2">
    <source>
        <dbReference type="Proteomes" id="UP000249936"/>
    </source>
</evidence>
<dbReference type="EMBL" id="UASK01000001">
    <property type="protein sequence ID" value="SPX40487.1"/>
    <property type="molecule type" value="Genomic_DNA"/>
</dbReference>
<dbReference type="Pfam" id="PF01295">
    <property type="entry name" value="Adenylate_cycl"/>
    <property type="match status" value="1"/>
</dbReference>
<protein>
    <submittedName>
        <fullName evidence="1">Adenylate cyclase</fullName>
    </submittedName>
</protein>
<proteinExistence type="predicted"/>
<dbReference type="GO" id="GO:0004016">
    <property type="term" value="F:adenylate cyclase activity"/>
    <property type="evidence" value="ECO:0007669"/>
    <property type="project" value="InterPro"/>
</dbReference>
<sequence>MPALLSKIYFQGNTNPDHHFDPYIAILAKVTQYLTALSEFKRLDFVHRCFYVKATEDFARYQANNWRIRYMEILAQEWGMVCRNGKNISISVHFGKLRQ</sequence>
<dbReference type="Proteomes" id="UP000249936">
    <property type="component" value="Unassembled WGS sequence"/>
</dbReference>
<organism evidence="1 2">
    <name type="scientific">Haemophilus influenzae</name>
    <dbReference type="NCBI Taxonomy" id="727"/>
    <lineage>
        <taxon>Bacteria</taxon>
        <taxon>Pseudomonadati</taxon>
        <taxon>Pseudomonadota</taxon>
        <taxon>Gammaproteobacteria</taxon>
        <taxon>Pasteurellales</taxon>
        <taxon>Pasteurellaceae</taxon>
        <taxon>Haemophilus</taxon>
    </lineage>
</organism>
<dbReference type="AlphaFoldDB" id="A0A2X1RLK3"/>
<dbReference type="PANTHER" id="PTHR38760">
    <property type="entry name" value="ADENYLATE CYCLASE"/>
    <property type="match status" value="1"/>
</dbReference>
<dbReference type="GO" id="GO:0006171">
    <property type="term" value="P:cAMP biosynthetic process"/>
    <property type="evidence" value="ECO:0007669"/>
    <property type="project" value="InterPro"/>
</dbReference>